<dbReference type="Proteomes" id="UP001319200">
    <property type="component" value="Unassembled WGS sequence"/>
</dbReference>
<dbReference type="Gene3D" id="3.10.180.10">
    <property type="entry name" value="2,3-Dihydroxybiphenyl 1,2-Dioxygenase, domain 1"/>
    <property type="match status" value="1"/>
</dbReference>
<keyword evidence="2" id="KW-1185">Reference proteome</keyword>
<proteinExistence type="predicted"/>
<accession>A0AAP2DNV7</accession>
<reference evidence="1 2" key="1">
    <citation type="submission" date="2021-05" db="EMBL/GenBank/DDBJ databases">
        <title>A Polyphasic approach of four new species of the genus Ohtaekwangia: Ohtaekwangia histidinii sp. nov., Ohtaekwangia cretensis sp. nov., Ohtaekwangia indiensis sp. nov., Ohtaekwangia reichenbachii sp. nov. from diverse environment.</title>
        <authorList>
            <person name="Octaviana S."/>
        </authorList>
    </citation>
    <scope>NUCLEOTIDE SEQUENCE [LARGE SCALE GENOMIC DNA]</scope>
    <source>
        <strain evidence="1 2">PWU4</strain>
    </source>
</reference>
<evidence type="ECO:0008006" key="3">
    <source>
        <dbReference type="Google" id="ProtNLM"/>
    </source>
</evidence>
<comment type="caution">
    <text evidence="1">The sequence shown here is derived from an EMBL/GenBank/DDBJ whole genome shotgun (WGS) entry which is preliminary data.</text>
</comment>
<dbReference type="RefSeq" id="WP_254165887.1">
    <property type="nucleotide sequence ID" value="NZ_JAHESF010000018.1"/>
</dbReference>
<gene>
    <name evidence="1" type="ORF">KK083_18465</name>
</gene>
<evidence type="ECO:0000313" key="2">
    <source>
        <dbReference type="Proteomes" id="UP001319200"/>
    </source>
</evidence>
<evidence type="ECO:0000313" key="1">
    <source>
        <dbReference type="EMBL" id="MBT1698884.1"/>
    </source>
</evidence>
<name>A0AAP2DNV7_9BACT</name>
<dbReference type="AlphaFoldDB" id="A0AAP2DNV7"/>
<dbReference type="InterPro" id="IPR029068">
    <property type="entry name" value="Glyas_Bleomycin-R_OHBP_Dase"/>
</dbReference>
<organism evidence="1 2">
    <name type="scientific">Chryseosolibacter histidini</name>
    <dbReference type="NCBI Taxonomy" id="2782349"/>
    <lineage>
        <taxon>Bacteria</taxon>
        <taxon>Pseudomonadati</taxon>
        <taxon>Bacteroidota</taxon>
        <taxon>Cytophagia</taxon>
        <taxon>Cytophagales</taxon>
        <taxon>Chryseotaleaceae</taxon>
        <taxon>Chryseosolibacter</taxon>
    </lineage>
</organism>
<protein>
    <recommendedName>
        <fullName evidence="3">Glyoxalase</fullName>
    </recommendedName>
</protein>
<sequence>MHFTRLVPNIFYKDIRSGLKTFVDCLEFTIAHDELNSARPFCVVAKDGLGINLFQDAKYAAEHNPEFRLVTNDIEEVYKKVKTRYPELLHPNLSTITLRPWGAREFALTDDQIGVIIQQWPEVRSK</sequence>
<dbReference type="EMBL" id="JAHESF010000018">
    <property type="protein sequence ID" value="MBT1698884.1"/>
    <property type="molecule type" value="Genomic_DNA"/>
</dbReference>
<dbReference type="SUPFAM" id="SSF54593">
    <property type="entry name" value="Glyoxalase/Bleomycin resistance protein/Dihydroxybiphenyl dioxygenase"/>
    <property type="match status" value="1"/>
</dbReference>